<dbReference type="RefSeq" id="WP_026482802.1">
    <property type="nucleotide sequence ID" value="NZ_JAPKNB010000009.1"/>
</dbReference>
<sequence>MSNFDLDDLAAELAEFAPPEKKKGRPASEERVIAGFEEIQRFTEQHGRAPQHGEDRDIFERLYAVRLDRLRALPDCRALLEPLDYQGLLAELLTDAASADEVIDIDDLAAELAGVADADDITVLRHVRTSAEKRAAEEIADRKPCEDFDGFKELFDQARSDLSSGLRVTRPFGQYATIEVGHWFILDGQMAYVAEEGEEFDSPQGKKDARLRVIFSNGTESNLLRLSLARALYKDETARRITDPDMGPLFSDSLEEGDLESGTIYVLRSLSENPYVAEHRDVIHKIGVTGGKVETRIANAEHDSTYLLAKVEVIATYKLAGINRTRMENLFHRLFAPARLNIAINDRFGHPVQPEEWFLVPLHVIDEAVQRIRDGSITEVIYDPKTARLMSHARTNYKDEP</sequence>
<comment type="caution">
    <text evidence="2">The sequence shown here is derived from an EMBL/GenBank/DDBJ whole genome shotgun (WGS) entry which is preliminary data.</text>
</comment>
<dbReference type="Pfam" id="PF13455">
    <property type="entry name" value="MUG113"/>
    <property type="match status" value="1"/>
</dbReference>
<dbReference type="EMBL" id="JAPKNB010000009">
    <property type="protein sequence ID" value="MCX5566340.1"/>
    <property type="molecule type" value="Genomic_DNA"/>
</dbReference>
<evidence type="ECO:0000313" key="2">
    <source>
        <dbReference type="EMBL" id="MCX5566340.1"/>
    </source>
</evidence>
<name>A0AAW5W1A5_9BURK</name>
<evidence type="ECO:0000259" key="1">
    <source>
        <dbReference type="SMART" id="SM00974"/>
    </source>
</evidence>
<evidence type="ECO:0000313" key="3">
    <source>
        <dbReference type="Proteomes" id="UP001208074"/>
    </source>
</evidence>
<accession>A0AAW5W1A5</accession>
<dbReference type="AlphaFoldDB" id="A0AAW5W1A5"/>
<feature type="domain" description="Bacteriophage T5 Orf172 DNA-binding" evidence="1">
    <location>
        <begin position="278"/>
        <end position="372"/>
    </location>
</feature>
<organism evidence="2 3">
    <name type="scientific">Alcaligenes phenolicus</name>
    <dbReference type="NCBI Taxonomy" id="232846"/>
    <lineage>
        <taxon>Bacteria</taxon>
        <taxon>Pseudomonadati</taxon>
        <taxon>Pseudomonadota</taxon>
        <taxon>Betaproteobacteria</taxon>
        <taxon>Burkholderiales</taxon>
        <taxon>Alcaligenaceae</taxon>
        <taxon>Alcaligenes</taxon>
    </lineage>
</organism>
<dbReference type="SMART" id="SM00974">
    <property type="entry name" value="T5orf172"/>
    <property type="match status" value="1"/>
</dbReference>
<dbReference type="Proteomes" id="UP001208074">
    <property type="component" value="Unassembled WGS sequence"/>
</dbReference>
<protein>
    <submittedName>
        <fullName evidence="2">GIY-YIG nuclease family protein</fullName>
    </submittedName>
</protein>
<reference evidence="2" key="1">
    <citation type="submission" date="2022-11" db="EMBL/GenBank/DDBJ databases">
        <title>Biodiversity and phylogenetic relationships of bacteria.</title>
        <authorList>
            <person name="Machado R.A.R."/>
            <person name="Bhat A."/>
            <person name="Loulou A."/>
            <person name="Kallel S."/>
        </authorList>
    </citation>
    <scope>NUCLEOTIDE SEQUENCE</scope>
    <source>
        <strain evidence="2">DSM 16503</strain>
    </source>
</reference>
<dbReference type="InterPro" id="IPR018306">
    <property type="entry name" value="Phage_T5_Orf172_DNA-bd"/>
</dbReference>
<gene>
    <name evidence="2" type="ORF">OSH02_13290</name>
</gene>
<proteinExistence type="predicted"/>